<dbReference type="AlphaFoldDB" id="A0A2K9PPW4"/>
<evidence type="ECO:0000256" key="1">
    <source>
        <dbReference type="SAM" id="Phobius"/>
    </source>
</evidence>
<evidence type="ECO:0000313" key="3">
    <source>
        <dbReference type="Proteomes" id="UP000235826"/>
    </source>
</evidence>
<dbReference type="KEGG" id="fek:C1H87_07730"/>
<dbReference type="OrthoDB" id="6028159at2"/>
<accession>A0A2K9PPW4</accession>
<keyword evidence="1" id="KW-1133">Transmembrane helix</keyword>
<keyword evidence="3" id="KW-1185">Reference proteome</keyword>
<dbReference type="RefSeq" id="WP_102755262.1">
    <property type="nucleotide sequence ID" value="NZ_CP025791.1"/>
</dbReference>
<reference evidence="2 3" key="1">
    <citation type="submission" date="2018-01" db="EMBL/GenBank/DDBJ databases">
        <title>Complete genome sequence of Flavivirga eckloniae ECD14 isolated from seaweed Ecklonia cava.</title>
        <authorList>
            <person name="Lee J.H."/>
            <person name="Baik K.S."/>
            <person name="Seong C.N."/>
        </authorList>
    </citation>
    <scope>NUCLEOTIDE SEQUENCE [LARGE SCALE GENOMIC DNA]</scope>
    <source>
        <strain evidence="2 3">ECD14</strain>
    </source>
</reference>
<dbReference type="NCBIfam" id="NF041635">
    <property type="entry name" value="STM3941_fam"/>
    <property type="match status" value="1"/>
</dbReference>
<evidence type="ECO:0000313" key="2">
    <source>
        <dbReference type="EMBL" id="AUP78607.1"/>
    </source>
</evidence>
<keyword evidence="1" id="KW-0472">Membrane</keyword>
<feature type="transmembrane region" description="Helical" evidence="1">
    <location>
        <begin position="47"/>
        <end position="68"/>
    </location>
</feature>
<dbReference type="Proteomes" id="UP000235826">
    <property type="component" value="Chromosome"/>
</dbReference>
<organism evidence="2 3">
    <name type="scientific">Flavivirga eckloniae</name>
    <dbReference type="NCBI Taxonomy" id="1803846"/>
    <lineage>
        <taxon>Bacteria</taxon>
        <taxon>Pseudomonadati</taxon>
        <taxon>Bacteroidota</taxon>
        <taxon>Flavobacteriia</taxon>
        <taxon>Flavobacteriales</taxon>
        <taxon>Flavobacteriaceae</taxon>
        <taxon>Flavivirga</taxon>
    </lineage>
</organism>
<sequence>MDDKIEIELSKTKIVLLLIGAMIFVAIGLLFIVSPEKFALSQFRNPHVLRIIGIASAGFFGLCLVFGARKLFDSKIGLTIDQNGINDNTNATSIGLIEWRDITGVKTVQVASTKTLMVLTNNPEKYIDRAKNAISKRAMKANSKMYGSPLSIISSSLKIKHNDLEKLIITELQKRGK</sequence>
<dbReference type="InterPro" id="IPR048136">
    <property type="entry name" value="STM3941-like"/>
</dbReference>
<proteinExistence type="predicted"/>
<gene>
    <name evidence="2" type="ORF">C1H87_07730</name>
</gene>
<protein>
    <submittedName>
        <fullName evidence="2">Uncharacterized protein</fullName>
    </submittedName>
</protein>
<keyword evidence="1" id="KW-0812">Transmembrane</keyword>
<dbReference type="EMBL" id="CP025791">
    <property type="protein sequence ID" value="AUP78607.1"/>
    <property type="molecule type" value="Genomic_DNA"/>
</dbReference>
<feature type="transmembrane region" description="Helical" evidence="1">
    <location>
        <begin position="14"/>
        <end position="35"/>
    </location>
</feature>
<name>A0A2K9PPW4_9FLAO</name>